<evidence type="ECO:0000313" key="3">
    <source>
        <dbReference type="EnsemblMetazoa" id="HelroP163512"/>
    </source>
</evidence>
<keyword evidence="4" id="KW-1185">Reference proteome</keyword>
<dbReference type="Proteomes" id="UP000015101">
    <property type="component" value="Unassembled WGS sequence"/>
</dbReference>
<dbReference type="HOGENOM" id="CLU_1429467_0_0_1"/>
<dbReference type="AlphaFoldDB" id="T1EU58"/>
<dbReference type="KEGG" id="hro:HELRODRAFT_163512"/>
<dbReference type="EMBL" id="AMQM01001392">
    <property type="status" value="NOT_ANNOTATED_CDS"/>
    <property type="molecule type" value="Genomic_DNA"/>
</dbReference>
<protein>
    <submittedName>
        <fullName evidence="2 3">Uncharacterized protein</fullName>
    </submittedName>
</protein>
<gene>
    <name evidence="3" type="primary">20200108</name>
    <name evidence="2" type="ORF">HELRODRAFT_163512</name>
</gene>
<reference evidence="4" key="1">
    <citation type="submission" date="2012-12" db="EMBL/GenBank/DDBJ databases">
        <authorList>
            <person name="Hellsten U."/>
            <person name="Grimwood J."/>
            <person name="Chapman J.A."/>
            <person name="Shapiro H."/>
            <person name="Aerts A."/>
            <person name="Otillar R.P."/>
            <person name="Terry A.Y."/>
            <person name="Boore J.L."/>
            <person name="Simakov O."/>
            <person name="Marletaz F."/>
            <person name="Cho S.-J."/>
            <person name="Edsinger-Gonzales E."/>
            <person name="Havlak P."/>
            <person name="Kuo D.-H."/>
            <person name="Larsson T."/>
            <person name="Lv J."/>
            <person name="Arendt D."/>
            <person name="Savage R."/>
            <person name="Osoegawa K."/>
            <person name="de Jong P."/>
            <person name="Lindberg D.R."/>
            <person name="Seaver E.C."/>
            <person name="Weisblat D.A."/>
            <person name="Putnam N.H."/>
            <person name="Grigoriev I.V."/>
            <person name="Rokhsar D.S."/>
        </authorList>
    </citation>
    <scope>NUCLEOTIDE SEQUENCE</scope>
</reference>
<feature type="signal peptide" evidence="1">
    <location>
        <begin position="1"/>
        <end position="26"/>
    </location>
</feature>
<reference evidence="2 4" key="2">
    <citation type="journal article" date="2013" name="Nature">
        <title>Insights into bilaterian evolution from three spiralian genomes.</title>
        <authorList>
            <person name="Simakov O."/>
            <person name="Marletaz F."/>
            <person name="Cho S.J."/>
            <person name="Edsinger-Gonzales E."/>
            <person name="Havlak P."/>
            <person name="Hellsten U."/>
            <person name="Kuo D.H."/>
            <person name="Larsson T."/>
            <person name="Lv J."/>
            <person name="Arendt D."/>
            <person name="Savage R."/>
            <person name="Osoegawa K."/>
            <person name="de Jong P."/>
            <person name="Grimwood J."/>
            <person name="Chapman J.A."/>
            <person name="Shapiro H."/>
            <person name="Aerts A."/>
            <person name="Otillar R.P."/>
            <person name="Terry A.Y."/>
            <person name="Boore J.L."/>
            <person name="Grigoriev I.V."/>
            <person name="Lindberg D.R."/>
            <person name="Seaver E.C."/>
            <person name="Weisblat D.A."/>
            <person name="Putnam N.H."/>
            <person name="Rokhsar D.S."/>
        </authorList>
    </citation>
    <scope>NUCLEOTIDE SEQUENCE</scope>
</reference>
<dbReference type="RefSeq" id="XP_009025613.1">
    <property type="nucleotide sequence ID" value="XM_009027365.1"/>
</dbReference>
<name>T1EU58_HELRO</name>
<feature type="chain" id="PRO_5010980047" evidence="1">
    <location>
        <begin position="27"/>
        <end position="190"/>
    </location>
</feature>
<proteinExistence type="predicted"/>
<dbReference type="EMBL" id="KB097495">
    <property type="protein sequence ID" value="ESN96451.1"/>
    <property type="molecule type" value="Genomic_DNA"/>
</dbReference>
<dbReference type="GeneID" id="20200108"/>
<organism evidence="3 4">
    <name type="scientific">Helobdella robusta</name>
    <name type="common">Californian leech</name>
    <dbReference type="NCBI Taxonomy" id="6412"/>
    <lineage>
        <taxon>Eukaryota</taxon>
        <taxon>Metazoa</taxon>
        <taxon>Spiralia</taxon>
        <taxon>Lophotrochozoa</taxon>
        <taxon>Annelida</taxon>
        <taxon>Clitellata</taxon>
        <taxon>Hirudinea</taxon>
        <taxon>Rhynchobdellida</taxon>
        <taxon>Glossiphoniidae</taxon>
        <taxon>Helobdella</taxon>
    </lineage>
</organism>
<sequence length="190" mass="21313">MKLLYVQCIVLKITLAILFCLNLSESQKTEDHGAKRKNAQYGGDSIDVVVQPVVRSKMFSFAPRSYLDADLYAKSNIQDQQFLRDVTSRMPTVGLETRLPPAPIIVDPMVSRVGYVSRASIPPSGATMVHQEHIHHHHRAPSYHRSPLVHRRSDEMDAEVQAFLDSTPQSSTAPQQLDRLDGLLMEAILL</sequence>
<dbReference type="InParanoid" id="T1EU58"/>
<evidence type="ECO:0000313" key="4">
    <source>
        <dbReference type="Proteomes" id="UP000015101"/>
    </source>
</evidence>
<evidence type="ECO:0000256" key="1">
    <source>
        <dbReference type="SAM" id="SignalP"/>
    </source>
</evidence>
<evidence type="ECO:0000313" key="2">
    <source>
        <dbReference type="EMBL" id="ESN96451.1"/>
    </source>
</evidence>
<reference evidence="3" key="3">
    <citation type="submission" date="2015-06" db="UniProtKB">
        <authorList>
            <consortium name="EnsemblMetazoa"/>
        </authorList>
    </citation>
    <scope>IDENTIFICATION</scope>
</reference>
<keyword evidence="1" id="KW-0732">Signal</keyword>
<accession>T1EU58</accession>
<dbReference type="EnsemblMetazoa" id="HelroT163512">
    <property type="protein sequence ID" value="HelroP163512"/>
    <property type="gene ID" value="HelroG163512"/>
</dbReference>
<dbReference type="CTD" id="20200108"/>